<evidence type="ECO:0000259" key="1">
    <source>
        <dbReference type="Pfam" id="PF00485"/>
    </source>
</evidence>
<dbReference type="PANTHER" id="PTHR10285">
    <property type="entry name" value="URIDINE KINASE"/>
    <property type="match status" value="1"/>
</dbReference>
<dbReference type="Pfam" id="PF00485">
    <property type="entry name" value="PRK"/>
    <property type="match status" value="1"/>
</dbReference>
<protein>
    <recommendedName>
        <fullName evidence="1">Phosphoribulokinase/uridine kinase domain-containing protein</fullName>
    </recommendedName>
</protein>
<evidence type="ECO:0000313" key="2">
    <source>
        <dbReference type="EMBL" id="GAA4898936.1"/>
    </source>
</evidence>
<feature type="domain" description="Phosphoribulokinase/uridine kinase" evidence="1">
    <location>
        <begin position="8"/>
        <end position="150"/>
    </location>
</feature>
<dbReference type="SUPFAM" id="SSF52540">
    <property type="entry name" value="P-loop containing nucleoside triphosphate hydrolases"/>
    <property type="match status" value="1"/>
</dbReference>
<sequence>MARTLVLIAGPSGSGKSRITSLAADGERAVALSLDDFYRDLDHPGLPMTPMGIPDWDDVACWDGDLAVETLRTLLRDGRAEVPVYDISLSRRVGSRTLELGAADIVLAEGIFAIQTLDAARAAGLEVEALWLDRRRAANFLRRLSRDLQEHRKPPLVLLRRGWSLYRAEPRLRQAALAAGFRGMSMRRALGSMKRR</sequence>
<dbReference type="Proteomes" id="UP001501521">
    <property type="component" value="Unassembled WGS sequence"/>
</dbReference>
<keyword evidence="3" id="KW-1185">Reference proteome</keyword>
<dbReference type="RefSeq" id="WP_345581656.1">
    <property type="nucleotide sequence ID" value="NZ_BAABLV010000026.1"/>
</dbReference>
<dbReference type="PRINTS" id="PR00988">
    <property type="entry name" value="URIDINKINASE"/>
</dbReference>
<dbReference type="InterPro" id="IPR006083">
    <property type="entry name" value="PRK/URK"/>
</dbReference>
<gene>
    <name evidence="2" type="ORF">GCM10025789_16140</name>
</gene>
<proteinExistence type="predicted"/>
<dbReference type="Gene3D" id="3.40.50.300">
    <property type="entry name" value="P-loop containing nucleotide triphosphate hydrolases"/>
    <property type="match status" value="1"/>
</dbReference>
<dbReference type="InterPro" id="IPR027417">
    <property type="entry name" value="P-loop_NTPase"/>
</dbReference>
<dbReference type="EMBL" id="BAABLV010000026">
    <property type="protein sequence ID" value="GAA4898936.1"/>
    <property type="molecule type" value="Genomic_DNA"/>
</dbReference>
<name>A0ABP9FDX1_9ACTN</name>
<evidence type="ECO:0000313" key="3">
    <source>
        <dbReference type="Proteomes" id="UP001501521"/>
    </source>
</evidence>
<accession>A0ABP9FDX1</accession>
<comment type="caution">
    <text evidence="2">The sequence shown here is derived from an EMBL/GenBank/DDBJ whole genome shotgun (WGS) entry which is preliminary data.</text>
</comment>
<organism evidence="2 3">
    <name type="scientific">Tessaracoccus lubricantis</name>
    <dbReference type="NCBI Taxonomy" id="545543"/>
    <lineage>
        <taxon>Bacteria</taxon>
        <taxon>Bacillati</taxon>
        <taxon>Actinomycetota</taxon>
        <taxon>Actinomycetes</taxon>
        <taxon>Propionibacteriales</taxon>
        <taxon>Propionibacteriaceae</taxon>
        <taxon>Tessaracoccus</taxon>
    </lineage>
</organism>
<reference evidence="3" key="1">
    <citation type="journal article" date="2019" name="Int. J. Syst. Evol. Microbiol.">
        <title>The Global Catalogue of Microorganisms (GCM) 10K type strain sequencing project: providing services to taxonomists for standard genome sequencing and annotation.</title>
        <authorList>
            <consortium name="The Broad Institute Genomics Platform"/>
            <consortium name="The Broad Institute Genome Sequencing Center for Infectious Disease"/>
            <person name="Wu L."/>
            <person name="Ma J."/>
        </authorList>
    </citation>
    <scope>NUCLEOTIDE SEQUENCE [LARGE SCALE GENOMIC DNA]</scope>
    <source>
        <strain evidence="3">JCM 19125</strain>
    </source>
</reference>